<evidence type="ECO:0000313" key="1">
    <source>
        <dbReference type="EMBL" id="OGL96806.1"/>
    </source>
</evidence>
<evidence type="ECO:0000313" key="2">
    <source>
        <dbReference type="Proteomes" id="UP000177331"/>
    </source>
</evidence>
<protein>
    <submittedName>
        <fullName evidence="1">Uncharacterized protein</fullName>
    </submittedName>
</protein>
<dbReference type="EMBL" id="MGFD01000063">
    <property type="protein sequence ID" value="OGL96806.1"/>
    <property type="molecule type" value="Genomic_DNA"/>
</dbReference>
<accession>A0A1F7W2C9</accession>
<reference evidence="1 2" key="1">
    <citation type="journal article" date="2016" name="Nat. Commun.">
        <title>Thousands of microbial genomes shed light on interconnected biogeochemical processes in an aquifer system.</title>
        <authorList>
            <person name="Anantharaman K."/>
            <person name="Brown C.T."/>
            <person name="Hug L.A."/>
            <person name="Sharon I."/>
            <person name="Castelle C.J."/>
            <person name="Probst A.J."/>
            <person name="Thomas B.C."/>
            <person name="Singh A."/>
            <person name="Wilkins M.J."/>
            <person name="Karaoz U."/>
            <person name="Brodie E.L."/>
            <person name="Williams K.H."/>
            <person name="Hubbard S.S."/>
            <person name="Banfield J.F."/>
        </authorList>
    </citation>
    <scope>NUCLEOTIDE SEQUENCE [LARGE SCALE GENOMIC DNA]</scope>
</reference>
<dbReference type="Proteomes" id="UP000177331">
    <property type="component" value="Unassembled WGS sequence"/>
</dbReference>
<dbReference type="AlphaFoldDB" id="A0A1F7W2C9"/>
<dbReference type="STRING" id="1802421.A2318_04120"/>
<gene>
    <name evidence="1" type="ORF">A2318_04120</name>
</gene>
<name>A0A1F7W2C9_9BACT</name>
<sequence length="188" mass="21489">MNEDDLFGKFRVSPEYKAELAKIVDSEGHAHRERAMDLIRKYYLDNPLSPKKPFSNELRNRVAKLLGLESPEDLKRLKFYTSVGKKEDSPLDFWHGIDSWIEYTPKDKKEPIVVTIDGTIREKKDDAKADLLVKDVPDKSIDANKFAVMVDVFAQRAAELFGAEKEEKPPTVKTLLSGGVVRRRRVGE</sequence>
<proteinExistence type="predicted"/>
<comment type="caution">
    <text evidence="1">The sequence shown here is derived from an EMBL/GenBank/DDBJ whole genome shotgun (WGS) entry which is preliminary data.</text>
</comment>
<organism evidence="1 2">
    <name type="scientific">Candidatus Uhrbacteria bacterium RIFOXYB2_FULL_45_11</name>
    <dbReference type="NCBI Taxonomy" id="1802421"/>
    <lineage>
        <taxon>Bacteria</taxon>
        <taxon>Candidatus Uhriibacteriota</taxon>
    </lineage>
</organism>